<sequence>MMKNIIKYIAVFAIVLAFTSCDEESNFEESTTTLTQVYTLTDITGNNAAFKINIYKEVSVIVEYSTEVNLESYTSSGFTDSSTETNFEVEVNKLDNEATVNYVLSADKTTGEGTLTVDGTTVFNVKVSEEEVYN</sequence>
<feature type="chain" id="PRO_5042489428" evidence="1">
    <location>
        <begin position="23"/>
        <end position="134"/>
    </location>
</feature>
<dbReference type="EMBL" id="JAUFQH010000008">
    <property type="protein sequence ID" value="MDN3620040.1"/>
    <property type="molecule type" value="Genomic_DNA"/>
</dbReference>
<dbReference type="Proteomes" id="UP001228636">
    <property type="component" value="Unassembled WGS sequence"/>
</dbReference>
<feature type="signal peptide" evidence="1">
    <location>
        <begin position="1"/>
        <end position="22"/>
    </location>
</feature>
<gene>
    <name evidence="2" type="ORF">QWY81_11300</name>
</gene>
<dbReference type="PROSITE" id="PS51257">
    <property type="entry name" value="PROKAR_LIPOPROTEIN"/>
    <property type="match status" value="1"/>
</dbReference>
<keyword evidence="1" id="KW-0732">Signal</keyword>
<dbReference type="AlphaFoldDB" id="A0AAJ1QXQ8"/>
<evidence type="ECO:0000313" key="3">
    <source>
        <dbReference type="Proteomes" id="UP001228636"/>
    </source>
</evidence>
<accession>A0AAJ1QXQ8</accession>
<evidence type="ECO:0000256" key="1">
    <source>
        <dbReference type="SAM" id="SignalP"/>
    </source>
</evidence>
<evidence type="ECO:0000313" key="2">
    <source>
        <dbReference type="EMBL" id="MDN3620040.1"/>
    </source>
</evidence>
<comment type="caution">
    <text evidence="2">The sequence shown here is derived from an EMBL/GenBank/DDBJ whole genome shotgun (WGS) entry which is preliminary data.</text>
</comment>
<dbReference type="RefSeq" id="WP_261972751.1">
    <property type="nucleotide sequence ID" value="NZ_CP103460.1"/>
</dbReference>
<organism evidence="2 3">
    <name type="scientific">Polaribacter sejongensis</name>
    <dbReference type="NCBI Taxonomy" id="985043"/>
    <lineage>
        <taxon>Bacteria</taxon>
        <taxon>Pseudomonadati</taxon>
        <taxon>Bacteroidota</taxon>
        <taxon>Flavobacteriia</taxon>
        <taxon>Flavobacteriales</taxon>
        <taxon>Flavobacteriaceae</taxon>
    </lineage>
</organism>
<proteinExistence type="predicted"/>
<protein>
    <submittedName>
        <fullName evidence="2">Uncharacterized protein</fullName>
    </submittedName>
</protein>
<name>A0AAJ1QXQ8_9FLAO</name>
<reference evidence="2 3" key="1">
    <citation type="journal article" date="2014" name="Int. J. Syst. Evol. Microbiol.">
        <title>Complete genome sequence of Corynebacterium casei LMG S-19264T (=DSM 44701T), isolated from a smear-ripened cheese.</title>
        <authorList>
            <consortium name="US DOE Joint Genome Institute (JGI-PGF)"/>
            <person name="Walter F."/>
            <person name="Albersmeier A."/>
            <person name="Kalinowski J."/>
            <person name="Ruckert C."/>
        </authorList>
    </citation>
    <scope>NUCLEOTIDE SEQUENCE [LARGE SCALE GENOMIC DNA]</scope>
    <source>
        <strain evidence="2 3">CECT 8670</strain>
    </source>
</reference>